<dbReference type="GO" id="GO:0004888">
    <property type="term" value="F:transmembrane signaling receptor activity"/>
    <property type="evidence" value="ECO:0007669"/>
    <property type="project" value="TreeGrafter"/>
</dbReference>
<dbReference type="GO" id="GO:0006935">
    <property type="term" value="P:chemotaxis"/>
    <property type="evidence" value="ECO:0007669"/>
    <property type="project" value="UniProtKB-KW"/>
</dbReference>
<organism evidence="6 7">
    <name type="scientific">Candidatus Venteria ishoeyi</name>
    <dbReference type="NCBI Taxonomy" id="1899563"/>
    <lineage>
        <taxon>Bacteria</taxon>
        <taxon>Pseudomonadati</taxon>
        <taxon>Pseudomonadota</taxon>
        <taxon>Gammaproteobacteria</taxon>
        <taxon>Thiotrichales</taxon>
        <taxon>Thiotrichaceae</taxon>
        <taxon>Venteria</taxon>
    </lineage>
</organism>
<dbReference type="PROSITE" id="PS50111">
    <property type="entry name" value="CHEMOTAXIS_TRANSDUC_2"/>
    <property type="match status" value="1"/>
</dbReference>
<evidence type="ECO:0000313" key="7">
    <source>
        <dbReference type="Proteomes" id="UP000236724"/>
    </source>
</evidence>
<keyword evidence="1" id="KW-0145">Chemotaxis</keyword>
<dbReference type="GO" id="GO:0007165">
    <property type="term" value="P:signal transduction"/>
    <property type="evidence" value="ECO:0007669"/>
    <property type="project" value="UniProtKB-KW"/>
</dbReference>
<name>A0A1H6F5R2_9GAMM</name>
<dbReference type="PANTHER" id="PTHR43531:SF11">
    <property type="entry name" value="METHYL-ACCEPTING CHEMOTAXIS PROTEIN 3"/>
    <property type="match status" value="1"/>
</dbReference>
<gene>
    <name evidence="6" type="primary">tap_2</name>
    <name evidence="6" type="ORF">MBHS_00582</name>
</gene>
<dbReference type="InterPro" id="IPR051310">
    <property type="entry name" value="MCP_chemotaxis"/>
</dbReference>
<dbReference type="PANTHER" id="PTHR43531">
    <property type="entry name" value="PROTEIN ICFG"/>
    <property type="match status" value="1"/>
</dbReference>
<evidence type="ECO:0000256" key="4">
    <source>
        <dbReference type="SAM" id="Coils"/>
    </source>
</evidence>
<evidence type="ECO:0000256" key="2">
    <source>
        <dbReference type="ARBA" id="ARBA00029447"/>
    </source>
</evidence>
<evidence type="ECO:0000259" key="5">
    <source>
        <dbReference type="PROSITE" id="PS50111"/>
    </source>
</evidence>
<dbReference type="Pfam" id="PF00015">
    <property type="entry name" value="MCPsignal"/>
    <property type="match status" value="1"/>
</dbReference>
<dbReference type="AlphaFoldDB" id="A0A1H6F5R2"/>
<evidence type="ECO:0000256" key="1">
    <source>
        <dbReference type="ARBA" id="ARBA00022500"/>
    </source>
</evidence>
<feature type="domain" description="Methyl-accepting transducer" evidence="5">
    <location>
        <begin position="1"/>
        <end position="95"/>
    </location>
</feature>
<dbReference type="GO" id="GO:0005886">
    <property type="term" value="C:plasma membrane"/>
    <property type="evidence" value="ECO:0007669"/>
    <property type="project" value="TreeGrafter"/>
</dbReference>
<comment type="similarity">
    <text evidence="2">Belongs to the methyl-accepting chemotaxis (MCP) protein family.</text>
</comment>
<dbReference type="Proteomes" id="UP000236724">
    <property type="component" value="Unassembled WGS sequence"/>
</dbReference>
<dbReference type="InterPro" id="IPR004089">
    <property type="entry name" value="MCPsignal_dom"/>
</dbReference>
<evidence type="ECO:0000256" key="3">
    <source>
        <dbReference type="PROSITE-ProRule" id="PRU00284"/>
    </source>
</evidence>
<proteinExistence type="inferred from homology"/>
<keyword evidence="4" id="KW-0175">Coiled coil</keyword>
<keyword evidence="3" id="KW-0807">Transducer</keyword>
<accession>A0A1H6F5R2</accession>
<protein>
    <submittedName>
        <fullName evidence="6">Methyl-accepting chemotaxis protein IV</fullName>
    </submittedName>
</protein>
<reference evidence="6 7" key="1">
    <citation type="submission" date="2016-10" db="EMBL/GenBank/DDBJ databases">
        <authorList>
            <person name="de Groot N.N."/>
        </authorList>
    </citation>
    <scope>NUCLEOTIDE SEQUENCE [LARGE SCALE GENOMIC DNA]</scope>
    <source>
        <strain evidence="6">MBHS1</strain>
    </source>
</reference>
<dbReference type="Gene3D" id="1.10.287.950">
    <property type="entry name" value="Methyl-accepting chemotaxis protein"/>
    <property type="match status" value="1"/>
</dbReference>
<dbReference type="EMBL" id="FMSV02000095">
    <property type="protein sequence ID" value="SEH04731.1"/>
    <property type="molecule type" value="Genomic_DNA"/>
</dbReference>
<sequence>MEVRKLAERSQMAAREISALVDSSVAVAERAGNLLEEIVPNIRKTADLVNEITVAGDEQNSRIAQISQAMQQLDQVTQQNASAAEELAASSEEMAAQAGSLQNIMAYFRLSS</sequence>
<feature type="coiled-coil region" evidence="4">
    <location>
        <begin position="66"/>
        <end position="93"/>
    </location>
</feature>
<dbReference type="SUPFAM" id="SSF58104">
    <property type="entry name" value="Methyl-accepting chemotaxis protein (MCP) signaling domain"/>
    <property type="match status" value="1"/>
</dbReference>
<keyword evidence="7" id="KW-1185">Reference proteome</keyword>
<evidence type="ECO:0000313" key="6">
    <source>
        <dbReference type="EMBL" id="SEH04731.1"/>
    </source>
</evidence>